<dbReference type="InterPro" id="IPR001789">
    <property type="entry name" value="Sig_transdc_resp-reg_receiver"/>
</dbReference>
<dbReference type="AlphaFoldDB" id="A0A803LA44"/>
<dbReference type="GO" id="GO:0003677">
    <property type="term" value="F:DNA binding"/>
    <property type="evidence" value="ECO:0007669"/>
    <property type="project" value="InterPro"/>
</dbReference>
<evidence type="ECO:0000256" key="6">
    <source>
        <dbReference type="PROSITE-ProRule" id="PRU00169"/>
    </source>
</evidence>
<keyword evidence="3" id="KW-0805">Transcription regulation</keyword>
<evidence type="ECO:0000256" key="2">
    <source>
        <dbReference type="ARBA" id="ARBA00023012"/>
    </source>
</evidence>
<dbReference type="OrthoDB" id="60033at2759"/>
<dbReference type="GO" id="GO:0005634">
    <property type="term" value="C:nucleus"/>
    <property type="evidence" value="ECO:0007669"/>
    <property type="project" value="UniProtKB-SubCell"/>
</dbReference>
<dbReference type="Gramene" id="AUR62008733-RA">
    <property type="protein sequence ID" value="AUR62008733-RA:cds"/>
    <property type="gene ID" value="AUR62008733"/>
</dbReference>
<keyword evidence="6" id="KW-0597">Phosphoprotein</keyword>
<dbReference type="InterPro" id="IPR009057">
    <property type="entry name" value="Homeodomain-like_sf"/>
</dbReference>
<dbReference type="GeneID" id="110727666"/>
<dbReference type="Proteomes" id="UP000596660">
    <property type="component" value="Unplaced"/>
</dbReference>
<keyword evidence="10" id="KW-1185">Reference proteome</keyword>
<evidence type="ECO:0000259" key="8">
    <source>
        <dbReference type="PROSITE" id="PS50110"/>
    </source>
</evidence>
<evidence type="ECO:0000256" key="3">
    <source>
        <dbReference type="ARBA" id="ARBA00023015"/>
    </source>
</evidence>
<dbReference type="GO" id="GO:0009736">
    <property type="term" value="P:cytokinin-activated signaling pathway"/>
    <property type="evidence" value="ECO:0007669"/>
    <property type="project" value="InterPro"/>
</dbReference>
<dbReference type="Gene3D" id="3.40.50.2300">
    <property type="match status" value="1"/>
</dbReference>
<comment type="subcellular location">
    <subcellularLocation>
        <location evidence="1">Nucleus</location>
    </subcellularLocation>
</comment>
<dbReference type="NCBIfam" id="TIGR01557">
    <property type="entry name" value="myb_SHAQKYF"/>
    <property type="match status" value="1"/>
</dbReference>
<evidence type="ECO:0000256" key="5">
    <source>
        <dbReference type="ARBA" id="ARBA00023242"/>
    </source>
</evidence>
<proteinExistence type="predicted"/>
<dbReference type="InterPro" id="IPR006447">
    <property type="entry name" value="Myb_dom_plants"/>
</dbReference>
<evidence type="ECO:0000256" key="7">
    <source>
        <dbReference type="SAM" id="MobiDB-lite"/>
    </source>
</evidence>
<gene>
    <name evidence="9" type="primary">LOC110727666</name>
</gene>
<evidence type="ECO:0000313" key="10">
    <source>
        <dbReference type="Proteomes" id="UP000596660"/>
    </source>
</evidence>
<feature type="compositionally biased region" description="Polar residues" evidence="7">
    <location>
        <begin position="131"/>
        <end position="142"/>
    </location>
</feature>
<evidence type="ECO:0000256" key="4">
    <source>
        <dbReference type="ARBA" id="ARBA00023163"/>
    </source>
</evidence>
<reference evidence="9" key="1">
    <citation type="journal article" date="2017" name="Nature">
        <title>The genome of Chenopodium quinoa.</title>
        <authorList>
            <person name="Jarvis D.E."/>
            <person name="Ho Y.S."/>
            <person name="Lightfoot D.J."/>
            <person name="Schmoeckel S.M."/>
            <person name="Li B."/>
            <person name="Borm T.J.A."/>
            <person name="Ohyanagi H."/>
            <person name="Mineta K."/>
            <person name="Michell C.T."/>
            <person name="Saber N."/>
            <person name="Kharbatia N.M."/>
            <person name="Rupper R.R."/>
            <person name="Sharp A.R."/>
            <person name="Dally N."/>
            <person name="Boughton B.A."/>
            <person name="Woo Y.H."/>
            <person name="Gao G."/>
            <person name="Schijlen E.G.W.M."/>
            <person name="Guo X."/>
            <person name="Momin A.A."/>
            <person name="Negrao S."/>
            <person name="Al-Babili S."/>
            <person name="Gehring C."/>
            <person name="Roessner U."/>
            <person name="Jung C."/>
            <person name="Murphy K."/>
            <person name="Arold S.T."/>
            <person name="Gojobori T."/>
            <person name="van der Linden C.G."/>
            <person name="van Loo E.N."/>
            <person name="Jellen E.N."/>
            <person name="Maughan P.J."/>
            <person name="Tester M."/>
        </authorList>
    </citation>
    <scope>NUCLEOTIDE SEQUENCE [LARGE SCALE GENOMIC DNA]</scope>
    <source>
        <strain evidence="9">cv. PI 614886</strain>
    </source>
</reference>
<dbReference type="KEGG" id="cqi:110727666"/>
<name>A0A803LA44_CHEQI</name>
<dbReference type="InterPro" id="IPR001005">
    <property type="entry name" value="SANT/Myb"/>
</dbReference>
<dbReference type="PROSITE" id="PS50110">
    <property type="entry name" value="RESPONSE_REGULATORY"/>
    <property type="match status" value="1"/>
</dbReference>
<dbReference type="Gene3D" id="1.10.10.60">
    <property type="entry name" value="Homeodomain-like"/>
    <property type="match status" value="1"/>
</dbReference>
<sequence length="379" mass="43991">MNREWKVLIVDYDLNHLLRLEKMLQSNHFKVTKCQYAKEAISMLQEDRNRFDFVITDLNMPDMDGFELLKCIGLDMDIPVLMTSTTDDDEDLIRKGLIHGACDFLIKPIQMENVKHLWKYAYWKQRHQRVEQPTRSTSSSSHIDNDLNESNTRENHFEKININSSKIDSIVASSDCEDDEKCMKKRKHATNLGDLLVNDDATTKKKQRVIWTTELHAKFVEAINQIGSAKVVPKKILEIMNIPGLTRENVASHLQKYRLYHKKFEQISQHQNEGKTFISPIDVYSVQAQVLPNSSPFQVRDFTSLNSHPRNLRLHHHVENGGNVIYHPVVSYAYCSTKVPLVENACSLKETTSIEEQVNNTYESYVHDLCYNNTTFNFD</sequence>
<dbReference type="InterPro" id="IPR045279">
    <property type="entry name" value="ARR-like"/>
</dbReference>
<accession>A0A803LA44</accession>
<dbReference type="FunFam" id="1.10.10.60:FF:000007">
    <property type="entry name" value="Two-component response regulator"/>
    <property type="match status" value="1"/>
</dbReference>
<keyword evidence="4" id="KW-0804">Transcription</keyword>
<dbReference type="PANTHER" id="PTHR43874:SF67">
    <property type="entry name" value="TWO-COMPONENT RESPONSE REGULATOR ARR2"/>
    <property type="match status" value="1"/>
</dbReference>
<keyword evidence="5" id="KW-0539">Nucleus</keyword>
<feature type="domain" description="Response regulatory" evidence="8">
    <location>
        <begin position="6"/>
        <end position="122"/>
    </location>
</feature>
<evidence type="ECO:0000313" key="9">
    <source>
        <dbReference type="EnsemblPlants" id="AUR62008733-RA:cds"/>
    </source>
</evidence>
<dbReference type="PANTHER" id="PTHR43874">
    <property type="entry name" value="TWO-COMPONENT RESPONSE REGULATOR"/>
    <property type="match status" value="1"/>
</dbReference>
<feature type="region of interest" description="Disordered" evidence="7">
    <location>
        <begin position="131"/>
        <end position="152"/>
    </location>
</feature>
<reference evidence="9" key="2">
    <citation type="submission" date="2021-03" db="UniProtKB">
        <authorList>
            <consortium name="EnsemblPlants"/>
        </authorList>
    </citation>
    <scope>IDENTIFICATION</scope>
</reference>
<dbReference type="Pfam" id="PF00249">
    <property type="entry name" value="Myb_DNA-binding"/>
    <property type="match status" value="1"/>
</dbReference>
<evidence type="ECO:0000256" key="1">
    <source>
        <dbReference type="ARBA" id="ARBA00004123"/>
    </source>
</evidence>
<feature type="modified residue" description="4-aspartylphosphate" evidence="6">
    <location>
        <position position="57"/>
    </location>
</feature>
<dbReference type="InterPro" id="IPR011006">
    <property type="entry name" value="CheY-like_superfamily"/>
</dbReference>
<dbReference type="SUPFAM" id="SSF46689">
    <property type="entry name" value="Homeodomain-like"/>
    <property type="match status" value="1"/>
</dbReference>
<organism evidence="9 10">
    <name type="scientific">Chenopodium quinoa</name>
    <name type="common">Quinoa</name>
    <dbReference type="NCBI Taxonomy" id="63459"/>
    <lineage>
        <taxon>Eukaryota</taxon>
        <taxon>Viridiplantae</taxon>
        <taxon>Streptophyta</taxon>
        <taxon>Embryophyta</taxon>
        <taxon>Tracheophyta</taxon>
        <taxon>Spermatophyta</taxon>
        <taxon>Magnoliopsida</taxon>
        <taxon>eudicotyledons</taxon>
        <taxon>Gunneridae</taxon>
        <taxon>Pentapetalae</taxon>
        <taxon>Caryophyllales</taxon>
        <taxon>Chenopodiaceae</taxon>
        <taxon>Chenopodioideae</taxon>
        <taxon>Atripliceae</taxon>
        <taxon>Chenopodium</taxon>
    </lineage>
</organism>
<dbReference type="EnsemblPlants" id="AUR62008733-RA">
    <property type="protein sequence ID" value="AUR62008733-RA:cds"/>
    <property type="gene ID" value="AUR62008733"/>
</dbReference>
<dbReference type="RefSeq" id="XP_021762938.1">
    <property type="nucleotide sequence ID" value="XM_021907246.1"/>
</dbReference>
<protein>
    <recommendedName>
        <fullName evidence="8">Response regulatory domain-containing protein</fullName>
    </recommendedName>
</protein>
<dbReference type="SMART" id="SM00448">
    <property type="entry name" value="REC"/>
    <property type="match status" value="1"/>
</dbReference>
<dbReference type="SUPFAM" id="SSF52172">
    <property type="entry name" value="CheY-like"/>
    <property type="match status" value="1"/>
</dbReference>
<dbReference type="Pfam" id="PF00072">
    <property type="entry name" value="Response_reg"/>
    <property type="match status" value="1"/>
</dbReference>
<keyword evidence="2" id="KW-0902">Two-component regulatory system</keyword>
<dbReference type="GO" id="GO:0000160">
    <property type="term" value="P:phosphorelay signal transduction system"/>
    <property type="evidence" value="ECO:0007669"/>
    <property type="project" value="UniProtKB-KW"/>
</dbReference>
<dbReference type="CDD" id="cd17584">
    <property type="entry name" value="REC_typeB_ARR-like"/>
    <property type="match status" value="1"/>
</dbReference>